<comment type="caution">
    <text evidence="2">The sequence shown here is derived from an EMBL/GenBank/DDBJ whole genome shotgun (WGS) entry which is preliminary data.</text>
</comment>
<evidence type="ECO:0000313" key="3">
    <source>
        <dbReference type="Proteomes" id="UP001303222"/>
    </source>
</evidence>
<protein>
    <submittedName>
        <fullName evidence="2">Uncharacterized protein</fullName>
    </submittedName>
</protein>
<evidence type="ECO:0000256" key="1">
    <source>
        <dbReference type="SAM" id="MobiDB-lite"/>
    </source>
</evidence>
<sequence length="350" mass="37467">MPPIKTEPGVKIKSEPGVRIKTEPGVRVKSEHGARFDLSSIPRPPGPSAPVKQEDRKPERIFERLRKAHFNIEPTEPSGFLCRKVEHLLFGSRESRDTISVKEQFNSERESVTARIPNITGPRQNGNTKAPSSSTSSSPRSQPATSMSQVPYPSVSHNKSQGMFDMFRPKEQSTTIAHPVAPEGTFSPSFGSSSTLTSGLLFKDSGNQITDNLSKSSLGPPSSSTTFSLFDPSPGPNPFRTLPPNRSLFGPSTIAHSGFFGRPSSSTLFGPSTVGNSGLFAKPQSPNRSRFAPSTVADSGIFGKPPSPNRPLLAATTKPVPEVIDIDSSPESSPPSSPQKPPSKERAAGK</sequence>
<accession>A0AAN6SIV2</accession>
<feature type="region of interest" description="Disordered" evidence="1">
    <location>
        <begin position="213"/>
        <end position="248"/>
    </location>
</feature>
<reference evidence="2" key="2">
    <citation type="submission" date="2023-06" db="EMBL/GenBank/DDBJ databases">
        <authorList>
            <consortium name="Lawrence Berkeley National Laboratory"/>
            <person name="Mondo S.J."/>
            <person name="Hensen N."/>
            <person name="Bonometti L."/>
            <person name="Westerberg I."/>
            <person name="Brannstrom I.O."/>
            <person name="Guillou S."/>
            <person name="Cros-Aarteil S."/>
            <person name="Calhoun S."/>
            <person name="Haridas S."/>
            <person name="Kuo A."/>
            <person name="Pangilinan J."/>
            <person name="Riley R."/>
            <person name="Labutti K."/>
            <person name="Andreopoulos B."/>
            <person name="Lipzen A."/>
            <person name="Chen C."/>
            <person name="Yanf M."/>
            <person name="Daum C."/>
            <person name="Ng V."/>
            <person name="Clum A."/>
            <person name="Steindorff A."/>
            <person name="Ohm R."/>
            <person name="Martin F."/>
            <person name="Silar P."/>
            <person name="Natvig D."/>
            <person name="Lalanne C."/>
            <person name="Gautier V."/>
            <person name="Ament-Velasquez S.L."/>
            <person name="Kruys A."/>
            <person name="Hutchinson M.I."/>
            <person name="Powell A.J."/>
            <person name="Barry K."/>
            <person name="Miller A.N."/>
            <person name="Grigoriev I.V."/>
            <person name="Debuchy R."/>
            <person name="Gladieux P."/>
            <person name="Thoren M.H."/>
            <person name="Johannesson H."/>
        </authorList>
    </citation>
    <scope>NUCLEOTIDE SEQUENCE</scope>
    <source>
        <strain evidence="2">CBS 626.80</strain>
    </source>
</reference>
<dbReference type="AlphaFoldDB" id="A0AAN6SIV2"/>
<feature type="compositionally biased region" description="Polar residues" evidence="1">
    <location>
        <begin position="265"/>
        <end position="276"/>
    </location>
</feature>
<gene>
    <name evidence="2" type="ORF">QBC32DRAFT_382389</name>
</gene>
<feature type="region of interest" description="Disordered" evidence="1">
    <location>
        <begin position="265"/>
        <end position="350"/>
    </location>
</feature>
<feature type="compositionally biased region" description="Basic and acidic residues" evidence="1">
    <location>
        <begin position="101"/>
        <end position="112"/>
    </location>
</feature>
<name>A0AAN6SIV2_9PEZI</name>
<proteinExistence type="predicted"/>
<keyword evidence="3" id="KW-1185">Reference proteome</keyword>
<feature type="compositionally biased region" description="Pro residues" evidence="1">
    <location>
        <begin position="332"/>
        <end position="341"/>
    </location>
</feature>
<evidence type="ECO:0000313" key="2">
    <source>
        <dbReference type="EMBL" id="KAK3954933.1"/>
    </source>
</evidence>
<feature type="compositionally biased region" description="Low complexity" evidence="1">
    <location>
        <begin position="130"/>
        <end position="148"/>
    </location>
</feature>
<feature type="region of interest" description="Disordered" evidence="1">
    <location>
        <begin position="1"/>
        <end position="59"/>
    </location>
</feature>
<feature type="compositionally biased region" description="Low complexity" evidence="1">
    <location>
        <begin position="214"/>
        <end position="232"/>
    </location>
</feature>
<organism evidence="2 3">
    <name type="scientific">Pseudoneurospora amorphoporcata</name>
    <dbReference type="NCBI Taxonomy" id="241081"/>
    <lineage>
        <taxon>Eukaryota</taxon>
        <taxon>Fungi</taxon>
        <taxon>Dikarya</taxon>
        <taxon>Ascomycota</taxon>
        <taxon>Pezizomycotina</taxon>
        <taxon>Sordariomycetes</taxon>
        <taxon>Sordariomycetidae</taxon>
        <taxon>Sordariales</taxon>
        <taxon>Sordariaceae</taxon>
        <taxon>Pseudoneurospora</taxon>
    </lineage>
</organism>
<dbReference type="EMBL" id="MU859083">
    <property type="protein sequence ID" value="KAK3954933.1"/>
    <property type="molecule type" value="Genomic_DNA"/>
</dbReference>
<dbReference type="Proteomes" id="UP001303222">
    <property type="component" value="Unassembled WGS sequence"/>
</dbReference>
<feature type="compositionally biased region" description="Polar residues" evidence="1">
    <location>
        <begin position="149"/>
        <end position="161"/>
    </location>
</feature>
<reference evidence="2" key="1">
    <citation type="journal article" date="2023" name="Mol. Phylogenet. Evol.">
        <title>Genome-scale phylogeny and comparative genomics of the fungal order Sordariales.</title>
        <authorList>
            <person name="Hensen N."/>
            <person name="Bonometti L."/>
            <person name="Westerberg I."/>
            <person name="Brannstrom I.O."/>
            <person name="Guillou S."/>
            <person name="Cros-Aarteil S."/>
            <person name="Calhoun S."/>
            <person name="Haridas S."/>
            <person name="Kuo A."/>
            <person name="Mondo S."/>
            <person name="Pangilinan J."/>
            <person name="Riley R."/>
            <person name="LaButti K."/>
            <person name="Andreopoulos B."/>
            <person name="Lipzen A."/>
            <person name="Chen C."/>
            <person name="Yan M."/>
            <person name="Daum C."/>
            <person name="Ng V."/>
            <person name="Clum A."/>
            <person name="Steindorff A."/>
            <person name="Ohm R.A."/>
            <person name="Martin F."/>
            <person name="Silar P."/>
            <person name="Natvig D.O."/>
            <person name="Lalanne C."/>
            <person name="Gautier V."/>
            <person name="Ament-Velasquez S.L."/>
            <person name="Kruys A."/>
            <person name="Hutchinson M.I."/>
            <person name="Powell A.J."/>
            <person name="Barry K."/>
            <person name="Miller A.N."/>
            <person name="Grigoriev I.V."/>
            <person name="Debuchy R."/>
            <person name="Gladieux P."/>
            <person name="Hiltunen Thoren M."/>
            <person name="Johannesson H."/>
        </authorList>
    </citation>
    <scope>NUCLEOTIDE SEQUENCE</scope>
    <source>
        <strain evidence="2">CBS 626.80</strain>
    </source>
</reference>
<feature type="region of interest" description="Disordered" evidence="1">
    <location>
        <begin position="101"/>
        <end position="161"/>
    </location>
</feature>
<feature type="compositionally biased region" description="Basic and acidic residues" evidence="1">
    <location>
        <begin position="8"/>
        <end position="35"/>
    </location>
</feature>